<evidence type="ECO:0000313" key="3">
    <source>
        <dbReference type="Proteomes" id="UP000178659"/>
    </source>
</evidence>
<dbReference type="InterPro" id="IPR008965">
    <property type="entry name" value="CBM2/CBM3_carb-bd_dom_sf"/>
</dbReference>
<dbReference type="Pfam" id="PF00963">
    <property type="entry name" value="Cohesin"/>
    <property type="match status" value="1"/>
</dbReference>
<dbReference type="Gene3D" id="2.60.40.680">
    <property type="match status" value="1"/>
</dbReference>
<feature type="domain" description="Cohesin" evidence="1">
    <location>
        <begin position="68"/>
        <end position="186"/>
    </location>
</feature>
<evidence type="ECO:0000313" key="2">
    <source>
        <dbReference type="EMBL" id="OGY13744.1"/>
    </source>
</evidence>
<proteinExistence type="predicted"/>
<dbReference type="GO" id="GO:0030246">
    <property type="term" value="F:carbohydrate binding"/>
    <property type="evidence" value="ECO:0007669"/>
    <property type="project" value="InterPro"/>
</dbReference>
<reference evidence="2 3" key="1">
    <citation type="journal article" date="2016" name="Nat. Commun.">
        <title>Thousands of microbial genomes shed light on interconnected biogeochemical processes in an aquifer system.</title>
        <authorList>
            <person name="Anantharaman K."/>
            <person name="Brown C.T."/>
            <person name="Hug L.A."/>
            <person name="Sharon I."/>
            <person name="Castelle C.J."/>
            <person name="Probst A.J."/>
            <person name="Thomas B.C."/>
            <person name="Singh A."/>
            <person name="Wilkins M.J."/>
            <person name="Karaoz U."/>
            <person name="Brodie E.L."/>
            <person name="Williams K.H."/>
            <person name="Hubbard S.S."/>
            <person name="Banfield J.F."/>
        </authorList>
    </citation>
    <scope>NUCLEOTIDE SEQUENCE [LARGE SCALE GENOMIC DNA]</scope>
</reference>
<gene>
    <name evidence="2" type="ORF">A3A77_01790</name>
</gene>
<comment type="caution">
    <text evidence="2">The sequence shown here is derived from an EMBL/GenBank/DDBJ whole genome shotgun (WGS) entry which is preliminary data.</text>
</comment>
<dbReference type="GO" id="GO:0000272">
    <property type="term" value="P:polysaccharide catabolic process"/>
    <property type="evidence" value="ECO:0007669"/>
    <property type="project" value="InterPro"/>
</dbReference>
<dbReference type="InterPro" id="IPR002102">
    <property type="entry name" value="Cohesin_dom"/>
</dbReference>
<evidence type="ECO:0000259" key="1">
    <source>
        <dbReference type="Pfam" id="PF00963"/>
    </source>
</evidence>
<dbReference type="AlphaFoldDB" id="A0A1G1VE91"/>
<dbReference type="CDD" id="cd08547">
    <property type="entry name" value="Type_II_cohesin"/>
    <property type="match status" value="1"/>
</dbReference>
<dbReference type="EMBL" id="MHCC01000011">
    <property type="protein sequence ID" value="OGY13744.1"/>
    <property type="molecule type" value="Genomic_DNA"/>
</dbReference>
<name>A0A1G1VE91_9BACT</name>
<accession>A0A1G1VE91</accession>
<sequence length="189" mass="19964">MDNKWLLPLVLVVAVASGVLAVLLSSNSLPFKLNQNTKNTPVLSPSPIPQKSVGTAKLLLVPQTLAVDIGSITTADIQMDAQSEEVSAVDIRLSFDPKVVSIKEISPGDFFAGATELDKQIDNKNGNAVYILGTLQARANSGSVATIKLKGIGKGESKIELKESRATSINKDGNVIVEVISGTIKVKEQ</sequence>
<protein>
    <recommendedName>
        <fullName evidence="1">Cohesin domain-containing protein</fullName>
    </recommendedName>
</protein>
<dbReference type="Proteomes" id="UP000178659">
    <property type="component" value="Unassembled WGS sequence"/>
</dbReference>
<dbReference type="SUPFAM" id="SSF49384">
    <property type="entry name" value="Carbohydrate-binding domain"/>
    <property type="match status" value="1"/>
</dbReference>
<organism evidence="2 3">
    <name type="scientific">Candidatus Blackburnbacteria bacterium RIFCSPLOWO2_01_FULL_40_20</name>
    <dbReference type="NCBI Taxonomy" id="1797519"/>
    <lineage>
        <taxon>Bacteria</taxon>
        <taxon>Candidatus Blackburniibacteriota</taxon>
    </lineage>
</organism>